<keyword evidence="3" id="KW-1185">Reference proteome</keyword>
<feature type="compositionally biased region" description="Basic and acidic residues" evidence="1">
    <location>
        <begin position="11"/>
        <end position="21"/>
    </location>
</feature>
<protein>
    <submittedName>
        <fullName evidence="2">Y-box factor</fullName>
    </submittedName>
</protein>
<reference evidence="2" key="2">
    <citation type="submission" date="2023-04" db="EMBL/GenBank/DDBJ databases">
        <authorList>
            <person name="Bu L."/>
            <person name="Lu L."/>
            <person name="Laidemitt M.R."/>
            <person name="Zhang S.M."/>
            <person name="Mutuku M."/>
            <person name="Mkoji G."/>
            <person name="Steinauer M."/>
            <person name="Loker E.S."/>
        </authorList>
    </citation>
    <scope>NUCLEOTIDE SEQUENCE</scope>
    <source>
        <strain evidence="2">KasaAsao</strain>
        <tissue evidence="2">Whole Snail</tissue>
    </source>
</reference>
<dbReference type="EMBL" id="JASAOG010000020">
    <property type="protein sequence ID" value="KAK0063758.1"/>
    <property type="molecule type" value="Genomic_DNA"/>
</dbReference>
<sequence>MAMEEGGSTQRTKENSSLKDTKAIKDVDLVTDATMAAQQSTDTMAAQQSTDTMAAHQSKDIMVTETDGEVHGDEENLIELAMDVGKEETTMTSDAKN</sequence>
<proteinExistence type="predicted"/>
<reference evidence="2" key="1">
    <citation type="journal article" date="2023" name="PLoS Negl. Trop. Dis.">
        <title>A genome sequence for Biomphalaria pfeifferi, the major vector snail for the human-infecting parasite Schistosoma mansoni.</title>
        <authorList>
            <person name="Bu L."/>
            <person name="Lu L."/>
            <person name="Laidemitt M.R."/>
            <person name="Zhang S.M."/>
            <person name="Mutuku M."/>
            <person name="Mkoji G."/>
            <person name="Steinauer M."/>
            <person name="Loker E.S."/>
        </authorList>
    </citation>
    <scope>NUCLEOTIDE SEQUENCE</scope>
    <source>
        <strain evidence="2">KasaAsao</strain>
    </source>
</reference>
<evidence type="ECO:0000313" key="2">
    <source>
        <dbReference type="EMBL" id="KAK0063758.1"/>
    </source>
</evidence>
<evidence type="ECO:0000313" key="3">
    <source>
        <dbReference type="Proteomes" id="UP001233172"/>
    </source>
</evidence>
<dbReference type="AlphaFoldDB" id="A0AAD8C142"/>
<accession>A0AAD8C142</accession>
<feature type="region of interest" description="Disordered" evidence="1">
    <location>
        <begin position="1"/>
        <end position="21"/>
    </location>
</feature>
<dbReference type="Proteomes" id="UP001233172">
    <property type="component" value="Unassembled WGS sequence"/>
</dbReference>
<organism evidence="2 3">
    <name type="scientific">Biomphalaria pfeifferi</name>
    <name type="common">Bloodfluke planorb</name>
    <name type="synonym">Freshwater snail</name>
    <dbReference type="NCBI Taxonomy" id="112525"/>
    <lineage>
        <taxon>Eukaryota</taxon>
        <taxon>Metazoa</taxon>
        <taxon>Spiralia</taxon>
        <taxon>Lophotrochozoa</taxon>
        <taxon>Mollusca</taxon>
        <taxon>Gastropoda</taxon>
        <taxon>Heterobranchia</taxon>
        <taxon>Euthyneura</taxon>
        <taxon>Panpulmonata</taxon>
        <taxon>Hygrophila</taxon>
        <taxon>Lymnaeoidea</taxon>
        <taxon>Planorbidae</taxon>
        <taxon>Biomphalaria</taxon>
    </lineage>
</organism>
<comment type="caution">
    <text evidence="2">The sequence shown here is derived from an EMBL/GenBank/DDBJ whole genome shotgun (WGS) entry which is preliminary data.</text>
</comment>
<evidence type="ECO:0000256" key="1">
    <source>
        <dbReference type="SAM" id="MobiDB-lite"/>
    </source>
</evidence>
<name>A0AAD8C142_BIOPF</name>
<gene>
    <name evidence="2" type="ORF">Bpfe_006909</name>
</gene>